<gene>
    <name evidence="3" type="ORF">SAMN05421791_10465</name>
</gene>
<feature type="transmembrane region" description="Helical" evidence="2">
    <location>
        <begin position="91"/>
        <end position="112"/>
    </location>
</feature>
<feature type="transmembrane region" description="Helical" evidence="2">
    <location>
        <begin position="32"/>
        <end position="53"/>
    </location>
</feature>
<feature type="transmembrane region" description="Helical" evidence="2">
    <location>
        <begin position="7"/>
        <end position="26"/>
    </location>
</feature>
<feature type="compositionally biased region" description="Acidic residues" evidence="1">
    <location>
        <begin position="206"/>
        <end position="218"/>
    </location>
</feature>
<evidence type="ECO:0000313" key="4">
    <source>
        <dbReference type="Proteomes" id="UP000199708"/>
    </source>
</evidence>
<dbReference type="Pfam" id="PF11457">
    <property type="entry name" value="DUF3021"/>
    <property type="match status" value="1"/>
</dbReference>
<dbReference type="InterPro" id="IPR036259">
    <property type="entry name" value="MFS_trans_sf"/>
</dbReference>
<dbReference type="InterPro" id="IPR021560">
    <property type="entry name" value="DUF3021"/>
</dbReference>
<feature type="region of interest" description="Disordered" evidence="1">
    <location>
        <begin position="206"/>
        <end position="235"/>
    </location>
</feature>
<keyword evidence="2" id="KW-1133">Transmembrane helix</keyword>
<dbReference type="RefSeq" id="WP_090289756.1">
    <property type="nucleotide sequence ID" value="NZ_FNCK01000004.1"/>
</dbReference>
<dbReference type="EMBL" id="FNCK01000004">
    <property type="protein sequence ID" value="SDG23753.1"/>
    <property type="molecule type" value="Genomic_DNA"/>
</dbReference>
<dbReference type="AlphaFoldDB" id="A0A1G7SL51"/>
<sequence>MFKRAGSFVQYGLLATLLTYGLLTSLGGPKVYTFLSIVVLGIVLGLLFLIYYVRSLTFAQKLASHIGASALAIIAVSLFNGWMQVAWDKVFAWILILSVLALIAYFGYHYLVNKRQNPQPIKEVDRTERVAPRADFDPRTGEVLHSNPAKEAQEVYKNEDYVNESLDAEPIDTEPIEPMVLAEAESHEILEPSEEPKEVVVLNTDQEGDIVLEEDSESDTNGIPFNDRDNQEENV</sequence>
<evidence type="ECO:0000313" key="3">
    <source>
        <dbReference type="EMBL" id="SDG23753.1"/>
    </source>
</evidence>
<dbReference type="OrthoDB" id="9926181at2"/>
<accession>A0A1G7SL51</accession>
<proteinExistence type="predicted"/>
<evidence type="ECO:0000256" key="2">
    <source>
        <dbReference type="SAM" id="Phobius"/>
    </source>
</evidence>
<keyword evidence="2" id="KW-0472">Membrane</keyword>
<reference evidence="3 4" key="1">
    <citation type="submission" date="2016-10" db="EMBL/GenBank/DDBJ databases">
        <authorList>
            <person name="de Groot N.N."/>
        </authorList>
    </citation>
    <scope>NUCLEOTIDE SEQUENCE [LARGE SCALE GENOMIC DNA]</scope>
    <source>
        <strain evidence="3 4">ATCC BAA-466</strain>
    </source>
</reference>
<dbReference type="Proteomes" id="UP000199708">
    <property type="component" value="Unassembled WGS sequence"/>
</dbReference>
<name>A0A1G7SL51_9LACT</name>
<feature type="transmembrane region" description="Helical" evidence="2">
    <location>
        <begin position="65"/>
        <end position="85"/>
    </location>
</feature>
<dbReference type="STRING" id="120956.SAMN05421791_10465"/>
<keyword evidence="2" id="KW-0812">Transmembrane</keyword>
<protein>
    <submittedName>
        <fullName evidence="3">Uncharacterized protein</fullName>
    </submittedName>
</protein>
<evidence type="ECO:0000256" key="1">
    <source>
        <dbReference type="SAM" id="MobiDB-lite"/>
    </source>
</evidence>
<organism evidence="3 4">
    <name type="scientific">Facklamia miroungae</name>
    <dbReference type="NCBI Taxonomy" id="120956"/>
    <lineage>
        <taxon>Bacteria</taxon>
        <taxon>Bacillati</taxon>
        <taxon>Bacillota</taxon>
        <taxon>Bacilli</taxon>
        <taxon>Lactobacillales</taxon>
        <taxon>Aerococcaceae</taxon>
        <taxon>Facklamia</taxon>
    </lineage>
</organism>
<dbReference type="SUPFAM" id="SSF103473">
    <property type="entry name" value="MFS general substrate transporter"/>
    <property type="match status" value="1"/>
</dbReference>
<feature type="compositionally biased region" description="Basic and acidic residues" evidence="1">
    <location>
        <begin position="226"/>
        <end position="235"/>
    </location>
</feature>
<keyword evidence="4" id="KW-1185">Reference proteome</keyword>